<evidence type="ECO:0000256" key="2">
    <source>
        <dbReference type="ARBA" id="ARBA00007071"/>
    </source>
</evidence>
<keyword evidence="15" id="KW-1185">Reference proteome</keyword>
<dbReference type="GO" id="GO:0034361">
    <property type="term" value="C:very-low-density lipoprotein particle"/>
    <property type="evidence" value="ECO:0007669"/>
    <property type="project" value="TreeGrafter"/>
</dbReference>
<comment type="subcellular location">
    <subcellularLocation>
        <location evidence="1">Secreted</location>
    </subcellularLocation>
</comment>
<keyword evidence="5" id="KW-0813">Transport</keyword>
<dbReference type="EMBL" id="JAGXEW010000050">
    <property type="protein sequence ID" value="KAK1151690.1"/>
    <property type="molecule type" value="Genomic_DNA"/>
</dbReference>
<comment type="function">
    <text evidence="11">Probably involved in lipid transport. Can bind sphingosine-1-phosphate, myristic acid, palmitic acid and stearic acid, retinol, all-trans-retinoic acid and 9-cis-retinoic acid.</text>
</comment>
<dbReference type="PANTHER" id="PTHR32028">
    <property type="entry name" value="APOLIPOPROTEIN M"/>
    <property type="match status" value="1"/>
</dbReference>
<protein>
    <recommendedName>
        <fullName evidence="4">Apolipoprotein M</fullName>
    </recommendedName>
</protein>
<feature type="signal peptide" evidence="12">
    <location>
        <begin position="1"/>
        <end position="21"/>
    </location>
</feature>
<dbReference type="GO" id="GO:0034380">
    <property type="term" value="P:high-density lipoprotein particle assembly"/>
    <property type="evidence" value="ECO:0007669"/>
    <property type="project" value="TreeGrafter"/>
</dbReference>
<dbReference type="GO" id="GO:0034364">
    <property type="term" value="C:high-density lipoprotein particle"/>
    <property type="evidence" value="ECO:0007669"/>
    <property type="project" value="UniProtKB-KW"/>
</dbReference>
<keyword evidence="10" id="KW-1015">Disulfide bond</keyword>
<evidence type="ECO:0000313" key="14">
    <source>
        <dbReference type="EMBL" id="KAK1155293.1"/>
    </source>
</evidence>
<evidence type="ECO:0000256" key="10">
    <source>
        <dbReference type="ARBA" id="ARBA00023157"/>
    </source>
</evidence>
<dbReference type="GO" id="GO:0005319">
    <property type="term" value="F:lipid transporter activity"/>
    <property type="evidence" value="ECO:0007669"/>
    <property type="project" value="TreeGrafter"/>
</dbReference>
<dbReference type="InterPro" id="IPR012674">
    <property type="entry name" value="Calycin"/>
</dbReference>
<dbReference type="GO" id="GO:0034362">
    <property type="term" value="C:low-density lipoprotein particle"/>
    <property type="evidence" value="ECO:0007669"/>
    <property type="project" value="TreeGrafter"/>
</dbReference>
<evidence type="ECO:0000256" key="12">
    <source>
        <dbReference type="SAM" id="SignalP"/>
    </source>
</evidence>
<dbReference type="AlphaFoldDB" id="A0AAD8CIK9"/>
<gene>
    <name evidence="13" type="primary">APOM</name>
    <name evidence="14" type="ORF">AOXY_G27745</name>
    <name evidence="13" type="ORF">AOXY_G31975</name>
</gene>
<comment type="similarity">
    <text evidence="2">Belongs to the calycin superfamily. Lipocalin family. Highly divergent.</text>
</comment>
<dbReference type="GO" id="GO:0005543">
    <property type="term" value="F:phospholipid binding"/>
    <property type="evidence" value="ECO:0007669"/>
    <property type="project" value="TreeGrafter"/>
</dbReference>
<dbReference type="Gene3D" id="2.40.128.20">
    <property type="match status" value="1"/>
</dbReference>
<keyword evidence="9" id="KW-0445">Lipid transport</keyword>
<dbReference type="Proteomes" id="UP001230051">
    <property type="component" value="Unassembled WGS sequence"/>
</dbReference>
<dbReference type="InterPro" id="IPR022734">
    <property type="entry name" value="ApoM"/>
</dbReference>
<name>A0AAD8CIK9_ACIOX</name>
<evidence type="ECO:0000256" key="3">
    <source>
        <dbReference type="ARBA" id="ARBA00011559"/>
    </source>
</evidence>
<dbReference type="GO" id="GO:0034384">
    <property type="term" value="P:high-density lipoprotein particle clearance"/>
    <property type="evidence" value="ECO:0007669"/>
    <property type="project" value="TreeGrafter"/>
</dbReference>
<dbReference type="GO" id="GO:0034375">
    <property type="term" value="P:high-density lipoprotein particle remodeling"/>
    <property type="evidence" value="ECO:0007669"/>
    <property type="project" value="TreeGrafter"/>
</dbReference>
<evidence type="ECO:0000256" key="6">
    <source>
        <dbReference type="ARBA" id="ARBA00022525"/>
    </source>
</evidence>
<evidence type="ECO:0000256" key="8">
    <source>
        <dbReference type="ARBA" id="ARBA00022850"/>
    </source>
</evidence>
<organism evidence="13 15">
    <name type="scientific">Acipenser oxyrinchus oxyrinchus</name>
    <dbReference type="NCBI Taxonomy" id="40147"/>
    <lineage>
        <taxon>Eukaryota</taxon>
        <taxon>Metazoa</taxon>
        <taxon>Chordata</taxon>
        <taxon>Craniata</taxon>
        <taxon>Vertebrata</taxon>
        <taxon>Euteleostomi</taxon>
        <taxon>Actinopterygii</taxon>
        <taxon>Chondrostei</taxon>
        <taxon>Acipenseriformes</taxon>
        <taxon>Acipenseridae</taxon>
        <taxon>Acipenser</taxon>
    </lineage>
</organism>
<evidence type="ECO:0000313" key="13">
    <source>
        <dbReference type="EMBL" id="KAK1151690.1"/>
    </source>
</evidence>
<keyword evidence="7 12" id="KW-0732">Signal</keyword>
<feature type="chain" id="PRO_5042442121" description="Apolipoprotein M" evidence="12">
    <location>
        <begin position="22"/>
        <end position="188"/>
    </location>
</feature>
<dbReference type="EMBL" id="JAGXEW010000032">
    <property type="protein sequence ID" value="KAK1155293.1"/>
    <property type="molecule type" value="Genomic_DNA"/>
</dbReference>
<evidence type="ECO:0000313" key="15">
    <source>
        <dbReference type="Proteomes" id="UP001230051"/>
    </source>
</evidence>
<accession>A0AAD8CIK9</accession>
<evidence type="ECO:0000256" key="5">
    <source>
        <dbReference type="ARBA" id="ARBA00022448"/>
    </source>
</evidence>
<reference evidence="13" key="1">
    <citation type="submission" date="2022-02" db="EMBL/GenBank/DDBJ databases">
        <title>Atlantic sturgeon de novo genome assembly.</title>
        <authorList>
            <person name="Stock M."/>
            <person name="Klopp C."/>
            <person name="Guiguen Y."/>
            <person name="Cabau C."/>
            <person name="Parinello H."/>
            <person name="Santidrian Yebra-Pimentel E."/>
            <person name="Kuhl H."/>
            <person name="Dirks R.P."/>
            <person name="Guessner J."/>
            <person name="Wuertz S."/>
            <person name="Du K."/>
            <person name="Schartl M."/>
        </authorList>
    </citation>
    <scope>NUCLEOTIDE SEQUENCE</scope>
    <source>
        <strain evidence="13">STURGEONOMICS-FGT-2020</strain>
        <tissue evidence="13">Whole blood</tissue>
    </source>
</reference>
<proteinExistence type="inferred from homology"/>
<evidence type="ECO:0000256" key="4">
    <source>
        <dbReference type="ARBA" id="ARBA00019937"/>
    </source>
</evidence>
<comment type="caution">
    <text evidence="13">The sequence shown here is derived from an EMBL/GenBank/DDBJ whole genome shotgun (WGS) entry which is preliminary data.</text>
</comment>
<dbReference type="PANTHER" id="PTHR32028:SF1">
    <property type="entry name" value="APOLIPOPROTEIN M"/>
    <property type="match status" value="1"/>
</dbReference>
<comment type="subunit">
    <text evidence="3">Interacts with LRP2; LRP2 mediates APOM renal uptake and subsequent lysosomal degradation.</text>
</comment>
<dbReference type="SUPFAM" id="SSF50814">
    <property type="entry name" value="Lipocalins"/>
    <property type="match status" value="1"/>
</dbReference>
<evidence type="ECO:0000256" key="1">
    <source>
        <dbReference type="ARBA" id="ARBA00004613"/>
    </source>
</evidence>
<dbReference type="GO" id="GO:0033344">
    <property type="term" value="P:cholesterol efflux"/>
    <property type="evidence" value="ECO:0007669"/>
    <property type="project" value="TreeGrafter"/>
</dbReference>
<evidence type="ECO:0000256" key="11">
    <source>
        <dbReference type="ARBA" id="ARBA00025553"/>
    </source>
</evidence>
<keyword evidence="6" id="KW-0964">Secreted</keyword>
<keyword evidence="8" id="KW-0345">HDL</keyword>
<evidence type="ECO:0000256" key="7">
    <source>
        <dbReference type="ARBA" id="ARBA00022729"/>
    </source>
</evidence>
<evidence type="ECO:0000256" key="9">
    <source>
        <dbReference type="ARBA" id="ARBA00023055"/>
    </source>
</evidence>
<sequence length="188" mass="21967">MYHRFWSYLVYLYGLVAQTIWRCEEPAKMSAGGLNTAEYFGSWYFIAAAGEGASDLQMFKPMDNTLFDLQGANIPERLVLLGAIKVGNHCIKRSWVYYIHRHRDDLELEGRPLMKVYIFESDCKDCIIMMETQDEGEHRFKRMMLYARNATLSSEHIEHFQKKAACVGMKEFMVLPQEKEYCLIDPHS</sequence>
<dbReference type="Pfam" id="PF11032">
    <property type="entry name" value="ApoM"/>
    <property type="match status" value="1"/>
</dbReference>